<evidence type="ECO:0000313" key="2">
    <source>
        <dbReference type="Proteomes" id="UP000064939"/>
    </source>
</evidence>
<dbReference type="KEGG" id="aei:AOY20_09365"/>
<dbReference type="STRING" id="1324350.AOY20_09365"/>
<proteinExistence type="predicted"/>
<protein>
    <submittedName>
        <fullName evidence="1">Uncharacterized protein</fullName>
    </submittedName>
</protein>
<dbReference type="AlphaFoldDB" id="A0A0N9VWZ1"/>
<gene>
    <name evidence="1" type="ORF">AOY20_09365</name>
</gene>
<accession>A0A0N9VWZ1</accession>
<dbReference type="Proteomes" id="UP000064939">
    <property type="component" value="Chromosome"/>
</dbReference>
<dbReference type="OrthoDB" id="6697926at2"/>
<dbReference type="RefSeq" id="WP_054581611.1">
    <property type="nucleotide sequence ID" value="NZ_CP012808.1"/>
</dbReference>
<organism evidence="1 2">
    <name type="scientific">Acinetobacter equi</name>
    <dbReference type="NCBI Taxonomy" id="1324350"/>
    <lineage>
        <taxon>Bacteria</taxon>
        <taxon>Pseudomonadati</taxon>
        <taxon>Pseudomonadota</taxon>
        <taxon>Gammaproteobacteria</taxon>
        <taxon>Moraxellales</taxon>
        <taxon>Moraxellaceae</taxon>
        <taxon>Acinetobacter</taxon>
    </lineage>
</organism>
<name>A0A0N9VWZ1_9GAMM</name>
<reference evidence="1 2" key="1">
    <citation type="journal article" date="2015" name="Int. J. Syst. Evol. Microbiol.">
        <title>Acinetobacter equi sp. nov. isolated from horse faeces.</title>
        <authorList>
            <person name="Poppel M.T."/>
            <person name="Skiebe E."/>
            <person name="Laue M."/>
            <person name="Bergmann H."/>
            <person name="Ebersberger I."/>
            <person name="Garn T."/>
            <person name="Fruth A."/>
            <person name="Baumgardt S."/>
            <person name="Busse H.J."/>
            <person name="Wilharm G."/>
        </authorList>
    </citation>
    <scope>NUCLEOTIDE SEQUENCE [LARGE SCALE GENOMIC DNA]</scope>
    <source>
        <strain evidence="1 2">114</strain>
    </source>
</reference>
<dbReference type="EMBL" id="CP012808">
    <property type="protein sequence ID" value="ALH95720.1"/>
    <property type="molecule type" value="Genomic_DNA"/>
</dbReference>
<keyword evidence="2" id="KW-1185">Reference proteome</keyword>
<sequence>MNTCLIDVKDQFGTQYSIIATLLTSKLNLGILNENIQFITVNAEEIRPSIDMYFQSLDSNKIFKIV</sequence>
<evidence type="ECO:0000313" key="1">
    <source>
        <dbReference type="EMBL" id="ALH95720.1"/>
    </source>
</evidence>